<organism evidence="2 3">
    <name type="scientific">Brevundimonas variabilis</name>
    <dbReference type="NCBI Taxonomy" id="74312"/>
    <lineage>
        <taxon>Bacteria</taxon>
        <taxon>Pseudomonadati</taxon>
        <taxon>Pseudomonadota</taxon>
        <taxon>Alphaproteobacteria</taxon>
        <taxon>Caulobacterales</taxon>
        <taxon>Caulobacteraceae</taxon>
        <taxon>Brevundimonas</taxon>
    </lineage>
</organism>
<comment type="caution">
    <text evidence="2">The sequence shown here is derived from an EMBL/GenBank/DDBJ whole genome shotgun (WGS) entry which is preliminary data.</text>
</comment>
<reference evidence="2 3" key="1">
    <citation type="submission" date="2020-08" db="EMBL/GenBank/DDBJ databases">
        <title>Genomic Encyclopedia of Type Strains, Phase IV (KMG-IV): sequencing the most valuable type-strain genomes for metagenomic binning, comparative biology and taxonomic classification.</title>
        <authorList>
            <person name="Goeker M."/>
        </authorList>
    </citation>
    <scope>NUCLEOTIDE SEQUENCE [LARGE SCALE GENOMIC DNA]</scope>
    <source>
        <strain evidence="2 3">DSM 4737</strain>
    </source>
</reference>
<evidence type="ECO:0000256" key="1">
    <source>
        <dbReference type="SAM" id="MobiDB-lite"/>
    </source>
</evidence>
<gene>
    <name evidence="2" type="ORF">GGR13_002767</name>
</gene>
<feature type="compositionally biased region" description="Basic and acidic residues" evidence="1">
    <location>
        <begin position="9"/>
        <end position="26"/>
    </location>
</feature>
<name>A0A7W9FF62_9CAUL</name>
<feature type="compositionally biased region" description="Basic and acidic residues" evidence="1">
    <location>
        <begin position="74"/>
        <end position="83"/>
    </location>
</feature>
<evidence type="ECO:0000313" key="3">
    <source>
        <dbReference type="Proteomes" id="UP000545037"/>
    </source>
</evidence>
<dbReference type="Proteomes" id="UP000545037">
    <property type="component" value="Unassembled WGS sequence"/>
</dbReference>
<dbReference type="RefSeq" id="WP_183214155.1">
    <property type="nucleotide sequence ID" value="NZ_JACHOR010000005.1"/>
</dbReference>
<accession>A0A7W9FF62</accession>
<dbReference type="EMBL" id="JACHOR010000005">
    <property type="protein sequence ID" value="MBB5747146.1"/>
    <property type="molecule type" value="Genomic_DNA"/>
</dbReference>
<proteinExistence type="predicted"/>
<sequence>MTDPTPETEDAREALQHGEKPDHGHTPDALIEALSGTDSGSDTRAGSLKGGSASGSDDDPDQDAINEALATEGMADKRKADDA</sequence>
<dbReference type="AlphaFoldDB" id="A0A7W9FF62"/>
<feature type="region of interest" description="Disordered" evidence="1">
    <location>
        <begin position="1"/>
        <end position="83"/>
    </location>
</feature>
<protein>
    <submittedName>
        <fullName evidence="2">Uncharacterized protein</fullName>
    </submittedName>
</protein>
<keyword evidence="3" id="KW-1185">Reference proteome</keyword>
<evidence type="ECO:0000313" key="2">
    <source>
        <dbReference type="EMBL" id="MBB5747146.1"/>
    </source>
</evidence>